<reference evidence="2" key="1">
    <citation type="submission" date="2015-10" db="EMBL/GenBank/DDBJ databases">
        <title>Complete Genome Sequence of Aeromonas schubertii strain WL1483.</title>
        <authorList>
            <person name="Liu L."/>
        </authorList>
    </citation>
    <scope>NUCLEOTIDE SEQUENCE [LARGE SCALE GENOMIC DNA]</scope>
    <source>
        <strain evidence="2">WL1483</strain>
    </source>
</reference>
<evidence type="ECO:0000313" key="2">
    <source>
        <dbReference type="Proteomes" id="UP000058114"/>
    </source>
</evidence>
<proteinExistence type="predicted"/>
<dbReference type="RefSeq" id="WP_043849593.1">
    <property type="nucleotide sequence ID" value="NZ_CP013067.1"/>
</dbReference>
<accession>A0A0S2SCT3</accession>
<sequence length="107" mass="12132">MNIQTTTIGIKAQRVACRLRKFGCQVLAIKSTPRRPLIEISYPTDELRQGAVEIIEQVDGLRRRAYAARLNGCIVHWREAATRDEFERTAEMSASEYMAYRAAGFPA</sequence>
<evidence type="ECO:0000313" key="1">
    <source>
        <dbReference type="EMBL" id="ALP39545.1"/>
    </source>
</evidence>
<reference evidence="1 2" key="2">
    <citation type="journal article" date="2016" name="Genome Announc.">
        <title>Complete Genome Sequence of the Highly Virulent Aeromonas schubertii Strain WL1483, Isolated from Diseased Snakehead Fish (Channa argus) in China.</title>
        <authorList>
            <person name="Liu L."/>
            <person name="Li N."/>
            <person name="Zhang D."/>
            <person name="Fu X."/>
            <person name="Shi C."/>
            <person name="Lin Q."/>
            <person name="Hao G."/>
        </authorList>
    </citation>
    <scope>NUCLEOTIDE SEQUENCE [LARGE SCALE GENOMIC DNA]</scope>
    <source>
        <strain evidence="1 2">WL1483</strain>
    </source>
</reference>
<organism evidence="1 2">
    <name type="scientific">Aeromonas schubertii</name>
    <dbReference type="NCBI Taxonomy" id="652"/>
    <lineage>
        <taxon>Bacteria</taxon>
        <taxon>Pseudomonadati</taxon>
        <taxon>Pseudomonadota</taxon>
        <taxon>Gammaproteobacteria</taxon>
        <taxon>Aeromonadales</taxon>
        <taxon>Aeromonadaceae</taxon>
        <taxon>Aeromonas</taxon>
    </lineage>
</organism>
<dbReference type="AlphaFoldDB" id="A0A0S2SCT3"/>
<dbReference type="EMBL" id="CP013067">
    <property type="protein sequence ID" value="ALP39545.1"/>
    <property type="molecule type" value="Genomic_DNA"/>
</dbReference>
<protein>
    <submittedName>
        <fullName evidence="1">Uncharacterized protein</fullName>
    </submittedName>
</protein>
<name>A0A0S2SCT3_9GAMM</name>
<dbReference type="KEGG" id="asr:WL1483_126"/>
<dbReference type="PATRIC" id="fig|652.5.peg.4235"/>
<gene>
    <name evidence="1" type="ORF">WL1483_126</name>
</gene>
<dbReference type="Proteomes" id="UP000058114">
    <property type="component" value="Chromosome"/>
</dbReference>